<organism evidence="2">
    <name type="scientific">Trypanosoma vivax (strain Y486)</name>
    <dbReference type="NCBI Taxonomy" id="1055687"/>
    <lineage>
        <taxon>Eukaryota</taxon>
        <taxon>Discoba</taxon>
        <taxon>Euglenozoa</taxon>
        <taxon>Kinetoplastea</taxon>
        <taxon>Metakinetoplastina</taxon>
        <taxon>Trypanosomatida</taxon>
        <taxon>Trypanosomatidae</taxon>
        <taxon>Trypanosoma</taxon>
        <taxon>Duttonella</taxon>
    </lineage>
</organism>
<sequence length="934" mass="103339">MRHRIVLPLPPEFSPTGQTAEGFSVFHFSESDGDDISNEQHARLTAYVDQLCEFLHRTRLVQYNPDDFFYAVPCDLEVGDRDVEGRSASHAQYSEPMRHPCGRIVPQEEVDYVRELCNSFTTLMPNGDALFDVLHHLIRDGPPPGSAACLQSFYRETKSLMIGRKKRAQNDAVRVTLNLPCELSFGGYDDHSQHTRKVRADRIMQTVIAHGMSPKKQHEVCVMRDTVVDLVAYCNKVRHPSEPVETVINIGEGKGYVSRALALCDGLQMVGLDCNPLHKERAIERVSHILQASLSVDSLQPDTTGRDMLNLFYEPQGHMASVACSVGPCVDWVATLRGHVRIRVDRSCGDIIPMSPARGDAWTVKEEEGALDGGSVEVRGGTRSCWANVGIEEVRKMQCRICGHILRMDAAAAIIRHTRHHLNSGHEMVRAPVGEVSSASLPQRETVDKWNELLPVAAYVARVTSTFFAPVDLGSCTVGGGKRPRHSTVDVVHNGTADDAGAGGIKCSDMNDAALELEKFIDSSVFLADICLPRGVRVEALLPIRRGQYTSSHTKNAQRNSDPSGEALEECLYTRACLTVVGYDCARNRHLVIADSGRRKEGFVLLRKRGWSHMDGAEMTVDACELPPPVEGLALGIALLIRILPIPPKNTPVVCVPSLSNTVMIGLHTCGDLGSNICRVFTASSSRGLLLVSCCWHALTRDGFPLSRELSLRGWRTEMLSLLLATQPHDMWASTSPEGHRASALLLFYRGLLKQLWKKIAQRWSVTGEGCGCCGFVDAPHLQPAFLRRMAKMKHNMTLALLYKEVCHEYFPSGKGNKGLAWQQGHGGKVICSACRAAQATFITAGSTMSLATSMEHEYLDKYFSPFLGFTILRMWMCHLVETLLLLDRVFYLSEQLRCDRRFGQSVVSLAPLFDGALSPRMFGILVRRLPATE</sequence>
<dbReference type="PANTHER" id="PTHR12496">
    <property type="entry name" value="CGI-41 METHYLTRANSFERASE"/>
    <property type="match status" value="1"/>
</dbReference>
<dbReference type="PANTHER" id="PTHR12496:SF0">
    <property type="entry name" value="METHYLTRANSFERASE DOMAIN-CONTAINING PROTEIN"/>
    <property type="match status" value="1"/>
</dbReference>
<feature type="domain" description="Methyltransferase" evidence="1">
    <location>
        <begin position="660"/>
        <end position="700"/>
    </location>
</feature>
<dbReference type="InterPro" id="IPR052220">
    <property type="entry name" value="METTL25"/>
</dbReference>
<protein>
    <recommendedName>
        <fullName evidence="1">Methyltransferase domain-containing protein</fullName>
    </recommendedName>
</protein>
<dbReference type="AlphaFoldDB" id="G0TVM4"/>
<gene>
    <name evidence="2" type="ORF">TVY486_0501980</name>
</gene>
<proteinExistence type="predicted"/>
<reference evidence="2" key="1">
    <citation type="journal article" date="2012" name="Proc. Natl. Acad. Sci. U.S.A.">
        <title>Antigenic diversity is generated by distinct evolutionary mechanisms in African trypanosome species.</title>
        <authorList>
            <person name="Jackson A.P."/>
            <person name="Berry A."/>
            <person name="Aslett M."/>
            <person name="Allison H.C."/>
            <person name="Burton P."/>
            <person name="Vavrova-Anderson J."/>
            <person name="Brown R."/>
            <person name="Browne H."/>
            <person name="Corton N."/>
            <person name="Hauser H."/>
            <person name="Gamble J."/>
            <person name="Gilderthorp R."/>
            <person name="Marcello L."/>
            <person name="McQuillan J."/>
            <person name="Otto T.D."/>
            <person name="Quail M.A."/>
            <person name="Sanders M.J."/>
            <person name="van Tonder A."/>
            <person name="Ginger M.L."/>
            <person name="Field M.C."/>
            <person name="Barry J.D."/>
            <person name="Hertz-Fowler C."/>
            <person name="Berriman M."/>
        </authorList>
    </citation>
    <scope>NUCLEOTIDE SEQUENCE</scope>
    <source>
        <strain evidence="2">Y486</strain>
    </source>
</reference>
<dbReference type="EMBL" id="HE573021">
    <property type="protein sequence ID" value="CCC47990.1"/>
    <property type="molecule type" value="Genomic_DNA"/>
</dbReference>
<dbReference type="InterPro" id="IPR025714">
    <property type="entry name" value="Methyltranfer_dom"/>
</dbReference>
<dbReference type="VEuPathDB" id="TriTrypDB:TvY486_0501980"/>
<dbReference type="OMA" id="SADYAHN"/>
<evidence type="ECO:0000313" key="2">
    <source>
        <dbReference type="EMBL" id="CCC47990.1"/>
    </source>
</evidence>
<name>G0TVM4_TRYVY</name>
<evidence type="ECO:0000259" key="1">
    <source>
        <dbReference type="Pfam" id="PF13679"/>
    </source>
</evidence>
<dbReference type="Pfam" id="PF13679">
    <property type="entry name" value="Methyltransf_32"/>
    <property type="match status" value="1"/>
</dbReference>
<accession>G0TVM4</accession>